<feature type="compositionally biased region" description="Low complexity" evidence="1">
    <location>
        <begin position="63"/>
        <end position="76"/>
    </location>
</feature>
<dbReference type="OrthoDB" id="5837785at2759"/>
<evidence type="ECO:0000256" key="1">
    <source>
        <dbReference type="SAM" id="MobiDB-lite"/>
    </source>
</evidence>
<dbReference type="HGNC" id="HGNC:7966">
    <property type="gene designation" value="NR1H3"/>
</dbReference>
<evidence type="ECO:0000313" key="3">
    <source>
        <dbReference type="Proteomes" id="UP000005640"/>
    </source>
</evidence>
<keyword evidence="3" id="KW-1185">Reference proteome</keyword>
<dbReference type="EMBL" id="AC018410">
    <property type="status" value="NOT_ANNOTATED_CDS"/>
    <property type="molecule type" value="Genomic_DNA"/>
</dbReference>
<reference evidence="2 3" key="1">
    <citation type="journal article" date="2001" name="Nature">
        <title>Initial sequencing and analysis of the human genome.</title>
        <authorList>
            <consortium name="International Human Genome Sequencing Consortium"/>
            <person name="Lander E.S."/>
            <person name="Linton L.M."/>
            <person name="Birren B."/>
            <person name="Nusbaum C."/>
            <person name="Zody M.C."/>
            <person name="Baldwin J."/>
            <person name="Devon K."/>
            <person name="Dewar K."/>
            <person name="Doyle M."/>
            <person name="FitzHugh W."/>
            <person name="Funke R."/>
            <person name="Gage D."/>
            <person name="Harris K."/>
            <person name="Heaford A."/>
            <person name="Howland J."/>
            <person name="Kann L."/>
            <person name="Lehoczky J."/>
            <person name="LeVine R."/>
            <person name="McEwan P."/>
            <person name="McKernan K."/>
            <person name="Meldrim J."/>
            <person name="Mesirov J.P."/>
            <person name="Miranda C."/>
            <person name="Morris W."/>
            <person name="Naylor J."/>
            <person name="Raymond C."/>
            <person name="Rosetti M."/>
            <person name="Santos R."/>
            <person name="Sheridan A."/>
            <person name="Sougnez C."/>
            <person name="Stange-Thomann N."/>
            <person name="Stojanovic N."/>
            <person name="Subramanian A."/>
            <person name="Wyman D."/>
            <person name="Rogers J."/>
            <person name="Sulston J."/>
            <person name="Ainscough R."/>
            <person name="Beck S."/>
            <person name="Bentley D."/>
            <person name="Burton J."/>
            <person name="Clee C."/>
            <person name="Carter N."/>
            <person name="Coulson A."/>
            <person name="Deadman R."/>
            <person name="Deloukas P."/>
            <person name="Dunham A."/>
            <person name="Dunham I."/>
            <person name="Durbin R."/>
            <person name="French L."/>
            <person name="Grafham D."/>
            <person name="Gregory S."/>
            <person name="Hubbard T."/>
            <person name="Humphray S."/>
            <person name="Hunt A."/>
            <person name="Jones M."/>
            <person name="Lloyd C."/>
            <person name="McMurray A."/>
            <person name="Matthews L."/>
            <person name="Mercer S."/>
            <person name="Milne S."/>
            <person name="Mullikin J.C."/>
            <person name="Mungall A."/>
            <person name="Plumb R."/>
            <person name="Ross M."/>
            <person name="Shownkeen R."/>
            <person name="Sims S."/>
            <person name="Waterston R.H."/>
            <person name="Wilson R.K."/>
            <person name="Hillier L.W."/>
            <person name="McPherson J.D."/>
            <person name="Marra M.A."/>
            <person name="Mardis E.R."/>
            <person name="Fulton L.A."/>
            <person name="Chinwalla A.T."/>
            <person name="Pepin K.H."/>
            <person name="Gish W.R."/>
            <person name="Chissoe S.L."/>
            <person name="Wendl M.C."/>
            <person name="Delehaunty K.D."/>
            <person name="Miner T.L."/>
            <person name="Delehaunty A."/>
            <person name="Kramer J.B."/>
            <person name="Cook L.L."/>
            <person name="Fulton R.S."/>
            <person name="Johnson D.L."/>
            <person name="Minx P.J."/>
            <person name="Clifton S.W."/>
            <person name="Hawkins T."/>
            <person name="Branscomb E."/>
            <person name="Predki P."/>
            <person name="Richardson P."/>
            <person name="Wenning S."/>
            <person name="Slezak T."/>
            <person name="Doggett N."/>
            <person name="Cheng J.F."/>
            <person name="Olsen A."/>
            <person name="Lucas S."/>
            <person name="Elkin C."/>
            <person name="Uberbacher E."/>
            <person name="Frazier M."/>
            <person name="Gibbs R.A."/>
            <person name="Muzny D.M."/>
            <person name="Scherer S.E."/>
            <person name="Bouck J.B."/>
            <person name="Sodergren E.J."/>
            <person name="Worley K.C."/>
            <person name="Rives C.M."/>
            <person name="Gorrell J.H."/>
            <person name="Metzker M.L."/>
            <person name="Naylor S.L."/>
            <person name="Kucherlapati R.S."/>
            <person name="Nelson D.L."/>
            <person name="Weinstock G.M."/>
            <person name="Sakaki Y."/>
            <person name="Fujiyama A."/>
            <person name="Hattori M."/>
            <person name="Yada T."/>
            <person name="Toyoda A."/>
            <person name="Itoh T."/>
            <person name="Kawagoe C."/>
            <person name="Watanabe H."/>
            <person name="Totoki Y."/>
            <person name="Taylor T."/>
            <person name="Weissenbach J."/>
            <person name="Heilig R."/>
            <person name="Saurin W."/>
            <person name="Artiguenave F."/>
            <person name="Brottier P."/>
            <person name="Bruls T."/>
            <person name="Pelletier E."/>
            <person name="Robert C."/>
            <person name="Wincker P."/>
            <person name="Smith D.R."/>
            <person name="Doucette-Stamm L."/>
            <person name="Rubenfield M."/>
            <person name="Weinstock K."/>
            <person name="Lee H.M."/>
            <person name="Dubois J."/>
            <person name="Rosenthal A."/>
            <person name="Platzer M."/>
            <person name="Nyakatura G."/>
            <person name="Taudien S."/>
            <person name="Rump A."/>
            <person name="Yang H."/>
            <person name="Yu J."/>
            <person name="Wang J."/>
            <person name="Huang G."/>
            <person name="Gu J."/>
            <person name="Hood L."/>
            <person name="Rowen L."/>
            <person name="Madan A."/>
            <person name="Qin S."/>
            <person name="Davis R.W."/>
            <person name="Federspiel N.A."/>
            <person name="Abola A.P."/>
            <person name="Proctor M.J."/>
            <person name="Myers R.M."/>
            <person name="Schmutz J."/>
            <person name="Dickson M."/>
            <person name="Grimwood J."/>
            <person name="Cox D.R."/>
            <person name="Olson M.V."/>
            <person name="Kaul R."/>
            <person name="Raymond C."/>
            <person name="Shimizu N."/>
            <person name="Kawasaki K."/>
            <person name="Minoshima S."/>
            <person name="Evans G.A."/>
            <person name="Athanasiou M."/>
            <person name="Schultz R."/>
            <person name="Roe B.A."/>
            <person name="Chen F."/>
            <person name="Pan H."/>
            <person name="Ramser J."/>
            <person name="Lehrach H."/>
            <person name="Reinhardt R."/>
            <person name="McCombie W.R."/>
            <person name="de la Bastide M."/>
            <person name="Dedhia N."/>
            <person name="Blocker H."/>
            <person name="Hornischer K."/>
            <person name="Nordsiek G."/>
            <person name="Agarwala R."/>
            <person name="Aravind L."/>
            <person name="Bailey J.A."/>
            <person name="Bateman A."/>
            <person name="Batzoglou S."/>
            <person name="Birney E."/>
            <person name="Bork P."/>
            <person name="Brown D.G."/>
            <person name="Burge C.B."/>
            <person name="Cerutti L."/>
            <person name="Chen H.C."/>
            <person name="Church D."/>
            <person name="Clamp M."/>
            <person name="Copley R.R."/>
            <person name="Doerks T."/>
            <person name="Eddy S.R."/>
            <person name="Eichler E.E."/>
            <person name="Furey T.S."/>
            <person name="Galagan J."/>
            <person name="Gilbert J.G."/>
            <person name="Harmon C."/>
            <person name="Hayashizaki Y."/>
            <person name="Haussler D."/>
            <person name="Hermjakob H."/>
            <person name="Hokamp K."/>
            <person name="Jang W."/>
            <person name="Johnson L.S."/>
            <person name="Jones T.A."/>
            <person name="Kasif S."/>
            <person name="Kaspryzk A."/>
            <person name="Kennedy S."/>
            <person name="Kent W.J."/>
            <person name="Kitts P."/>
            <person name="Koonin E.V."/>
            <person name="Korf I."/>
            <person name="Kulp D."/>
            <person name="Lancet D."/>
            <person name="Lowe T.M."/>
            <person name="McLysaght A."/>
            <person name="Mikkelsen T."/>
            <person name="Moran J.V."/>
            <person name="Mulder N."/>
            <person name="Pollara V.J."/>
            <person name="Ponting C.P."/>
            <person name="Schuler G."/>
            <person name="Schultz J."/>
            <person name="Slater G."/>
            <person name="Smit A.F."/>
            <person name="Stupka E."/>
            <person name="Szustakowski J."/>
            <person name="Thierry-Mieg D."/>
            <person name="Thierry-Mieg J."/>
            <person name="Wagner L."/>
            <person name="Wallis J."/>
            <person name="Wheeler R."/>
            <person name="Williams A."/>
            <person name="Wolf Y.I."/>
            <person name="Wolfe K.H."/>
            <person name="Yang S.P."/>
            <person name="Yeh R.F."/>
            <person name="Collins F."/>
            <person name="Guyer M.S."/>
            <person name="Peterson J."/>
            <person name="Felsenfeld A."/>
            <person name="Wetterstrand K.A."/>
            <person name="Patrinos A."/>
            <person name="Morgan M.J."/>
            <person name="de Jong P."/>
            <person name="Catanese J.J."/>
            <person name="Osoegawa K."/>
            <person name="Shizuya H."/>
            <person name="Choi S."/>
            <person name="Chen Y.J."/>
        </authorList>
    </citation>
    <scope>NUCLEOTIDE SEQUENCE [LARGE SCALE GENOMIC DNA]</scope>
</reference>
<dbReference type="AlphaFoldDB" id="F8WC63"/>
<organism evidence="2 3">
    <name type="scientific">Homo sapiens</name>
    <name type="common">Human</name>
    <dbReference type="NCBI Taxonomy" id="9606"/>
    <lineage>
        <taxon>Eukaryota</taxon>
        <taxon>Metazoa</taxon>
        <taxon>Chordata</taxon>
        <taxon>Craniata</taxon>
        <taxon>Vertebrata</taxon>
        <taxon>Euteleostomi</taxon>
        <taxon>Mammalia</taxon>
        <taxon>Eutheria</taxon>
        <taxon>Euarchontoglires</taxon>
        <taxon>Primates</taxon>
        <taxon>Haplorrhini</taxon>
        <taxon>Catarrhini</taxon>
        <taxon>Hominidae</taxon>
        <taxon>Homo</taxon>
    </lineage>
</organism>
<name>F8WC63_HUMAN</name>
<dbReference type="HOGENOM" id="CLU_2120261_0_0_1"/>
<dbReference type="VEuPathDB" id="HostDB:ENSG00000025434"/>
<dbReference type="Proteomes" id="UP000005640">
    <property type="component" value="Chromosome 11"/>
</dbReference>
<feature type="region of interest" description="Disordered" evidence="1">
    <location>
        <begin position="63"/>
        <end position="94"/>
    </location>
</feature>
<reference evidence="2" key="5">
    <citation type="submission" date="2025-09" db="UniProtKB">
        <authorList>
            <consortium name="Ensembl"/>
        </authorList>
    </citation>
    <scope>IDENTIFICATION</scope>
</reference>
<reference evidence="2" key="4">
    <citation type="submission" date="2025-08" db="UniProtKB">
        <authorList>
            <consortium name="Ensembl"/>
        </authorList>
    </citation>
    <scope>IDENTIFICATION</scope>
</reference>
<dbReference type="Ensembl" id="ENST00000420369.5">
    <property type="protein sequence ID" value="ENSP00000406692.1"/>
    <property type="gene ID" value="ENSG00000025434.20"/>
</dbReference>
<dbReference type="Bgee" id="ENSG00000025434">
    <property type="expression patterns" value="Expressed in right lobe of liver and 139 other cell types or tissues"/>
</dbReference>
<reference evidence="2 3" key="3">
    <citation type="journal article" date="2006" name="Nature">
        <title>Human chromosome 11 DNA sequence and analysis including novel gene identification.</title>
        <authorList>
            <person name="Taylor T.D."/>
            <person name="Noguchi H."/>
            <person name="Totoki Y."/>
            <person name="Toyoda A."/>
            <person name="Kuroki Y."/>
            <person name="Dewar K."/>
            <person name="Lloyd C."/>
            <person name="Itoh T."/>
            <person name="Takeda T."/>
            <person name="Kim D.W."/>
            <person name="She X."/>
            <person name="Barlow K.F."/>
            <person name="Bloom T."/>
            <person name="Bruford E."/>
            <person name="Chang J.L."/>
            <person name="Cuomo C.A."/>
            <person name="Eichler E."/>
            <person name="FitzGerald M.G."/>
            <person name="Jaffe D.B."/>
            <person name="LaButti K."/>
            <person name="Nicol R."/>
            <person name="Park H.S."/>
            <person name="Seaman C."/>
            <person name="Sougnez C."/>
            <person name="Yang X."/>
            <person name="Zimmer A.R."/>
            <person name="Zody M.C."/>
            <person name="Birren B.W."/>
            <person name="Nusbaum C."/>
            <person name="Fujiyama A."/>
            <person name="Hattori M."/>
            <person name="Rogers J."/>
            <person name="Lander E.S."/>
            <person name="Sakaki Y."/>
        </authorList>
    </citation>
    <scope>NUCLEOTIDE SEQUENCE [LARGE SCALE GENOMIC DNA]</scope>
</reference>
<feature type="region of interest" description="Disordered" evidence="1">
    <location>
        <begin position="23"/>
        <end position="47"/>
    </location>
</feature>
<dbReference type="GeneTree" id="ENSGT00940000159068"/>
<accession>F8WC63</accession>
<dbReference type="ExpressionAtlas" id="F8WC63">
    <property type="expression patterns" value="baseline and differential"/>
</dbReference>
<dbReference type="UCSC" id="uc058bdb.1">
    <property type="organism name" value="human"/>
</dbReference>
<gene>
    <name evidence="2" type="primary">NR1H3</name>
</gene>
<dbReference type="Ensembl" id="ENST00000420369.5">
    <property type="protein sequence ID" value="ENSP00000406692.1"/>
    <property type="gene ID" value="ENSG00000025434.19"/>
</dbReference>
<evidence type="ECO:0000313" key="2">
    <source>
        <dbReference type="Ensembl" id="ENSP00000406692.1"/>
    </source>
</evidence>
<sequence length="114" mass="12290">MSLWLGAPVPDIPPAQTLRWSCGSQAHRMQAARPREAAAASSERKPGCPTLLGVLQGWGWRLQSPQPCSPGQSPLQNPQRSVHKSGKRGQPPKCWGTSYAACVGTRPRASTTMF</sequence>
<dbReference type="OpenTargets" id="ENSG00000025434"/>
<protein>
    <submittedName>
        <fullName evidence="2">Nuclear receptor subfamily 1 group H member 3</fullName>
    </submittedName>
</protein>
<reference evidence="2 3" key="2">
    <citation type="journal article" date="2004" name="Nature">
        <title>Finishing the euchromatic sequence of the human genome.</title>
        <authorList>
            <consortium name="International Human Genome Sequencing Consortium"/>
        </authorList>
    </citation>
    <scope>NUCLEOTIDE SEQUENCE [LARGE SCALE GENOMIC DNA]</scope>
</reference>
<proteinExistence type="predicted"/>